<dbReference type="Gene3D" id="1.20.1220.20">
    <property type="entry name" value="Uncharcterised protein PF01724"/>
    <property type="match status" value="1"/>
</dbReference>
<dbReference type="InterPro" id="IPR002636">
    <property type="entry name" value="DUF29"/>
</dbReference>
<dbReference type="Pfam" id="PF01724">
    <property type="entry name" value="DUF29"/>
    <property type="match status" value="1"/>
</dbReference>
<evidence type="ECO:0008006" key="3">
    <source>
        <dbReference type="Google" id="ProtNLM"/>
    </source>
</evidence>
<dbReference type="AlphaFoldDB" id="A0A073CLS2"/>
<name>A0A073CLS2_PLAA1</name>
<dbReference type="Proteomes" id="UP000027395">
    <property type="component" value="Chromosome"/>
</dbReference>
<dbReference type="eggNOG" id="COG0639">
    <property type="taxonomic scope" value="Bacteria"/>
</dbReference>
<dbReference type="STRING" id="388467.A19Y_4129"/>
<proteinExistence type="predicted"/>
<sequence length="154" mass="17954">MTTTPKILSKLYEIDFLAWTERTVQLIRGRQFGEVDWEAVIEEIESLGKSDRRELKSRLEVLLHHLLKWQYQANLRSGSWQNTIDEQRNRIADLLEESPSLKSLPNEVLAECYRRGKKAASNETGLPLDRFPVDCPYPIIQVIDPEFLPEVIDF</sequence>
<gene>
    <name evidence="1" type="ORF">A19Y_4129</name>
</gene>
<evidence type="ECO:0000313" key="2">
    <source>
        <dbReference type="Proteomes" id="UP000027395"/>
    </source>
</evidence>
<protein>
    <recommendedName>
        <fullName evidence="3">DUF29 domain-containing protein</fullName>
    </recommendedName>
</protein>
<keyword evidence="2" id="KW-1185">Reference proteome</keyword>
<dbReference type="EMBL" id="CM002803">
    <property type="protein sequence ID" value="KEI68832.1"/>
    <property type="molecule type" value="Genomic_DNA"/>
</dbReference>
<dbReference type="RefSeq" id="WP_026797037.1">
    <property type="nucleotide sequence ID" value="NZ_CM002803.1"/>
</dbReference>
<accession>A0A073CLS2</accession>
<dbReference type="PANTHER" id="PTHR34235">
    <property type="entry name" value="SLR1203 PROTEIN-RELATED"/>
    <property type="match status" value="1"/>
</dbReference>
<dbReference type="GeneID" id="77290183"/>
<dbReference type="PATRIC" id="fig|388467.6.peg.4071"/>
<reference evidence="1 2" key="1">
    <citation type="journal article" date="2014" name="Appl. Environ. Microbiol.">
        <title>Elucidation of insertion elements encoded on plasmids and in vitro construction of shuttle vectors from the toxic cyanobacterium Planktothrix.</title>
        <authorList>
            <person name="Christiansen G."/>
            <person name="Goesmann A."/>
            <person name="Kurmayer R."/>
        </authorList>
    </citation>
    <scope>NUCLEOTIDE SEQUENCE [LARGE SCALE GENOMIC DNA]</scope>
    <source>
        <strain evidence="1 2">NIVA-CYA 126/8</strain>
    </source>
</reference>
<evidence type="ECO:0000313" key="1">
    <source>
        <dbReference type="EMBL" id="KEI68832.1"/>
    </source>
</evidence>
<dbReference type="HOGENOM" id="CLU_116670_0_1_3"/>
<organism evidence="1 2">
    <name type="scientific">Planktothrix agardhii (strain NIVA-CYA 126/8)</name>
    <dbReference type="NCBI Taxonomy" id="388467"/>
    <lineage>
        <taxon>Bacteria</taxon>
        <taxon>Bacillati</taxon>
        <taxon>Cyanobacteriota</taxon>
        <taxon>Cyanophyceae</taxon>
        <taxon>Oscillatoriophycideae</taxon>
        <taxon>Oscillatoriales</taxon>
        <taxon>Microcoleaceae</taxon>
        <taxon>Planktothrix</taxon>
    </lineage>
</organism>